<sequence length="521" mass="56338">MTFWNLYFILKLYLFAAGHLKPLWIANLGFALALALSSPVRRRGLRLLRHALAFVIGVPLMYYEADVPPFARLVETLGSLRSFSVGYWMELVPRFVPPMLALIALGVVIGYLIVNRWLRVATFVLLALIALPVWQAGSAALARLDAAAVAAGAASGPVETGRAAQPQDHNAALAAFRSQESQRQVTFGRPSADPATQFDVIVLHVCSLSWDDLDVAKLRNHPLLGHFDYLFTHFSTAASYSGPAAIRVLRASCGQEAHADLYKPAPAQCHLFAQLAGAGFAPQTLLNHDGHFDNFLQLIRDNIGVPNAPMIPNADAPVAMHAFDGSAIKDDYATLANWYAKRGATLGPVALYYNTISLHDGNQLTSGRMSSLDSYPLRARKLMDDFDRFADLVAASGRRAVIVFVPEHGAALRGDEKQVAGLREIPTPRIVHGPVGVRLVGFKGDHGATTVIDAPASFLAVAQLLSNLVSNSPFKPGVTLSQYAADLPQTRMIGENEGTVTMTTPTGYAVKTPDGVWIEEK</sequence>
<proteinExistence type="predicted"/>
<gene>
    <name evidence="1" type="primary">bcsG</name>
    <name evidence="1" type="ORF">I6G56_20110</name>
</gene>
<name>A0A7U4P9E4_9BURK</name>
<dbReference type="KEGG" id="bhg:I6G56_20110"/>
<dbReference type="EC" id="2.7.8.-" evidence="1"/>
<reference evidence="1 2" key="1">
    <citation type="submission" date="2020-12" db="EMBL/GenBank/DDBJ databases">
        <title>FDA dAtabase for Regulatory Grade micrObial Sequences (FDA-ARGOS): Supporting development and validation of Infectious Disease Dx tests.</title>
        <authorList>
            <person name="Nelson B."/>
            <person name="Plummer A."/>
            <person name="Tallon L."/>
            <person name="Sadzewicz L."/>
            <person name="Zhao X."/>
            <person name="Boylan J."/>
            <person name="Ott S."/>
            <person name="Bowen H."/>
            <person name="Vavikolanu K."/>
            <person name="Mehta A."/>
            <person name="Aluvathingal J."/>
            <person name="Nadendla S."/>
            <person name="Myers T."/>
            <person name="Yan Y."/>
            <person name="Sichtig H."/>
        </authorList>
    </citation>
    <scope>NUCLEOTIDE SEQUENCE [LARGE SCALE GENOMIC DNA]</scope>
    <source>
        <strain evidence="1 2">FDAARGOS_899</strain>
    </source>
</reference>
<protein>
    <submittedName>
        <fullName evidence="1">Cellulose biosynthesis protein BcsG</fullName>
        <ecNumber evidence="1">2.7.8.-</ecNumber>
    </submittedName>
</protein>
<dbReference type="NCBIfam" id="TIGR03368">
    <property type="entry name" value="cellulose_yhjU"/>
    <property type="match status" value="1"/>
</dbReference>
<dbReference type="AlphaFoldDB" id="A0A7U4P9E4"/>
<dbReference type="Proteomes" id="UP000594943">
    <property type="component" value="Chromosome 2"/>
</dbReference>
<organism evidence="1 2">
    <name type="scientific">Burkholderia humptydooensis</name>
    <dbReference type="NCBI Taxonomy" id="430531"/>
    <lineage>
        <taxon>Bacteria</taxon>
        <taxon>Pseudomonadati</taxon>
        <taxon>Pseudomonadota</taxon>
        <taxon>Betaproteobacteria</taxon>
        <taxon>Burkholderiales</taxon>
        <taxon>Burkholderiaceae</taxon>
        <taxon>Burkholderia</taxon>
        <taxon>pseudomallei group</taxon>
    </lineage>
</organism>
<accession>A0A7T2X1D7</accession>
<dbReference type="Pfam" id="PF11658">
    <property type="entry name" value="CBP_BcsG"/>
    <property type="match status" value="1"/>
</dbReference>
<dbReference type="GO" id="GO:0016740">
    <property type="term" value="F:transferase activity"/>
    <property type="evidence" value="ECO:0007669"/>
    <property type="project" value="UniProtKB-KW"/>
</dbReference>
<evidence type="ECO:0000313" key="2">
    <source>
        <dbReference type="Proteomes" id="UP000594943"/>
    </source>
</evidence>
<keyword evidence="1" id="KW-0808">Transferase</keyword>
<dbReference type="EMBL" id="CP065687">
    <property type="protein sequence ID" value="QPS46798.1"/>
    <property type="molecule type" value="Genomic_DNA"/>
</dbReference>
<evidence type="ECO:0000313" key="1">
    <source>
        <dbReference type="EMBL" id="QPS46798.1"/>
    </source>
</evidence>
<dbReference type="InterPro" id="IPR017744">
    <property type="entry name" value="BcsG"/>
</dbReference>
<dbReference type="RefSeq" id="WP_006028950.1">
    <property type="nucleotide sequence ID" value="NZ_CP013382.1"/>
</dbReference>
<accession>A0A7U4P9E4</accession>